<name>A0ABY3XFG7_9GAMM</name>
<dbReference type="SUPFAM" id="SSF53335">
    <property type="entry name" value="S-adenosyl-L-methionine-dependent methyltransferases"/>
    <property type="match status" value="1"/>
</dbReference>
<reference evidence="3 4" key="1">
    <citation type="submission" date="2022-03" db="EMBL/GenBank/DDBJ databases">
        <title>Complete genome sequence of Lysobacter capsici VKM B-2533 and Lysobacter gummosus 10.1.1, promising sources of lytic agents.</title>
        <authorList>
            <person name="Tarlachkov S.V."/>
            <person name="Kudryakova I.V."/>
            <person name="Afoshin A.S."/>
            <person name="Leontyevskaya E.A."/>
            <person name="Leontyevskaya N.V."/>
        </authorList>
    </citation>
    <scope>NUCLEOTIDE SEQUENCE [LARGE SCALE GENOMIC DNA]</scope>
    <source>
        <strain evidence="3 4">10.1.1</strain>
    </source>
</reference>
<dbReference type="Gene3D" id="3.40.50.150">
    <property type="entry name" value="Vaccinia Virus protein VP39"/>
    <property type="match status" value="1"/>
</dbReference>
<evidence type="ECO:0000259" key="1">
    <source>
        <dbReference type="Pfam" id="PF12146"/>
    </source>
</evidence>
<dbReference type="InterPro" id="IPR022744">
    <property type="entry name" value="MeTrfase_dom_put"/>
</dbReference>
<dbReference type="Gene3D" id="3.40.50.1820">
    <property type="entry name" value="alpha/beta hydrolase"/>
    <property type="match status" value="1"/>
</dbReference>
<keyword evidence="3" id="KW-0808">Transferase</keyword>
<organism evidence="3 4">
    <name type="scientific">Lysobacter gummosus</name>
    <dbReference type="NCBI Taxonomy" id="262324"/>
    <lineage>
        <taxon>Bacteria</taxon>
        <taxon>Pseudomonadati</taxon>
        <taxon>Pseudomonadota</taxon>
        <taxon>Gammaproteobacteria</taxon>
        <taxon>Lysobacterales</taxon>
        <taxon>Lysobacteraceae</taxon>
        <taxon>Lysobacter</taxon>
    </lineage>
</organism>
<dbReference type="RefSeq" id="WP_057941629.1">
    <property type="nucleotide sequence ID" value="NZ_CP011131.1"/>
</dbReference>
<sequence>MSEAQEGYFASFDGVELFYRHWPASKSDGGPRKALVLLHRGHEHSGRVQHLVAELGLDDFDVFAWDARGNGRSPGERGDAPGFEALVRDLDRFIAHIHARHQVAVEDIALIAQSVGAVVAATWVHDYAPRLRALVLASPAFKVKLYVPLARPGLKLMQKLRGNFFVNSYVKPQWLTHDPERIESYRTDPLIARPISVRVLLGLYEAADRIVADAQAITVPTQLLVSGADFVVHRGPQDRFYERLGSRIKERHLLADFYHDTLGEKGRVAAVNRIRAFVQARFAEPLQRADLLDAHRHGPSFEESEKLSWPPQRWSLADLRWRFVRASLRFGGKLSQGIKLGLDTGFDSGSSLDYVYRNEARGSGPLGRMVDRNYLEAIGWRGIRVRRTHLHELLREAMRRLRAAGMAVDAVDIAAGHGRYALEALAGGAERADSIRLRDYSELNVDKGRALIDELGAGALARFDQGDAFDRNALAALDPKPTLAVVSGLYELFPDNALVRRSLDGLAAAVPPGGFLVYTGQPWHPQLEFIARALTSHRGGEAWVMRRRSQQEMDDLVRAAGFVKIDQRIDAWGIFTVSLAQRVQP</sequence>
<keyword evidence="3" id="KW-0489">Methyltransferase</keyword>
<protein>
    <submittedName>
        <fullName evidence="3">Bifunctional alpha/beta hydrolase/class I SAM-dependent methyltransferase</fullName>
    </submittedName>
</protein>
<feature type="domain" description="Serine aminopeptidase S33" evidence="1">
    <location>
        <begin position="31"/>
        <end position="265"/>
    </location>
</feature>
<dbReference type="InterPro" id="IPR022742">
    <property type="entry name" value="Hydrolase_4"/>
</dbReference>
<evidence type="ECO:0000313" key="3">
    <source>
        <dbReference type="EMBL" id="UNP30390.1"/>
    </source>
</evidence>
<gene>
    <name evidence="3" type="ORF">MOV92_03680</name>
</gene>
<dbReference type="InterPro" id="IPR051044">
    <property type="entry name" value="MAG_DAG_Lipase"/>
</dbReference>
<accession>A0ABY3XFG7</accession>
<dbReference type="SUPFAM" id="SSF53474">
    <property type="entry name" value="alpha/beta-Hydrolases"/>
    <property type="match status" value="1"/>
</dbReference>
<dbReference type="Pfam" id="PF12147">
    <property type="entry name" value="Methyltransf_20"/>
    <property type="match status" value="1"/>
</dbReference>
<dbReference type="InterPro" id="IPR029058">
    <property type="entry name" value="AB_hydrolase_fold"/>
</dbReference>
<evidence type="ECO:0000313" key="4">
    <source>
        <dbReference type="Proteomes" id="UP000829194"/>
    </source>
</evidence>
<dbReference type="GO" id="GO:0032259">
    <property type="term" value="P:methylation"/>
    <property type="evidence" value="ECO:0007669"/>
    <property type="project" value="UniProtKB-KW"/>
</dbReference>
<dbReference type="Proteomes" id="UP000829194">
    <property type="component" value="Chromosome"/>
</dbReference>
<dbReference type="InterPro" id="IPR029063">
    <property type="entry name" value="SAM-dependent_MTases_sf"/>
</dbReference>
<dbReference type="GO" id="GO:0016787">
    <property type="term" value="F:hydrolase activity"/>
    <property type="evidence" value="ECO:0007669"/>
    <property type="project" value="UniProtKB-KW"/>
</dbReference>
<evidence type="ECO:0000259" key="2">
    <source>
        <dbReference type="Pfam" id="PF12147"/>
    </source>
</evidence>
<dbReference type="EMBL" id="CP093547">
    <property type="protein sequence ID" value="UNP30390.1"/>
    <property type="molecule type" value="Genomic_DNA"/>
</dbReference>
<dbReference type="Pfam" id="PF12146">
    <property type="entry name" value="Hydrolase_4"/>
    <property type="match status" value="1"/>
</dbReference>
<proteinExistence type="predicted"/>
<feature type="domain" description="Methyltransferase" evidence="2">
    <location>
        <begin position="274"/>
        <end position="582"/>
    </location>
</feature>
<dbReference type="PANTHER" id="PTHR11614">
    <property type="entry name" value="PHOSPHOLIPASE-RELATED"/>
    <property type="match status" value="1"/>
</dbReference>
<keyword evidence="4" id="KW-1185">Reference proteome</keyword>
<dbReference type="GO" id="GO:0008168">
    <property type="term" value="F:methyltransferase activity"/>
    <property type="evidence" value="ECO:0007669"/>
    <property type="project" value="UniProtKB-KW"/>
</dbReference>
<keyword evidence="3" id="KW-0378">Hydrolase</keyword>